<reference evidence="1 2" key="1">
    <citation type="journal article" date="2023" name="G3 (Bethesda)">
        <title>A chromosome-level genome assembly of Zasmidium syzygii isolated from banana leaves.</title>
        <authorList>
            <person name="van Westerhoven A.C."/>
            <person name="Mehrabi R."/>
            <person name="Talebi R."/>
            <person name="Steentjes M.B.F."/>
            <person name="Corcolon B."/>
            <person name="Chong P.A."/>
            <person name="Kema G.H.J."/>
            <person name="Seidl M.F."/>
        </authorList>
    </citation>
    <scope>NUCLEOTIDE SEQUENCE [LARGE SCALE GENOMIC DNA]</scope>
    <source>
        <strain evidence="1 2">P124</strain>
    </source>
</reference>
<dbReference type="InterPro" id="IPR038883">
    <property type="entry name" value="AN11006-like"/>
</dbReference>
<evidence type="ECO:0000313" key="2">
    <source>
        <dbReference type="Proteomes" id="UP001305779"/>
    </source>
</evidence>
<gene>
    <name evidence="1" type="ORF">PRZ48_010157</name>
</gene>
<accession>A0ABR0EDR5</accession>
<name>A0ABR0EDR5_ZASCE</name>
<keyword evidence="2" id="KW-1185">Reference proteome</keyword>
<evidence type="ECO:0000313" key="1">
    <source>
        <dbReference type="EMBL" id="KAK4499639.1"/>
    </source>
</evidence>
<sequence>MDNSPLAKLSPELRNRVYEYALIFDDTQLHVTADHYNAKMHTTNECAQLRPLALTTTCRQIRQETSQMFYHYNTFNIHFEKHTEDQDRDETCLLQRFSANMGGVNATNLRRIAVTIGRESFMAEVPGRVDDIRHQLLVLRTFALASPNCEVLCKFSWAPRHTSIEYFLPGEEWMSDVLLLPLVQFRVGAGPANLSNAITQLDKEIEDFRGNYVEESVRLVVLLKKLVDDPFLSEDHCFWAGEDCGYSER</sequence>
<dbReference type="Proteomes" id="UP001305779">
    <property type="component" value="Unassembled WGS sequence"/>
</dbReference>
<organism evidence="1 2">
    <name type="scientific">Zasmidium cellare</name>
    <name type="common">Wine cellar mold</name>
    <name type="synonym">Racodium cellare</name>
    <dbReference type="NCBI Taxonomy" id="395010"/>
    <lineage>
        <taxon>Eukaryota</taxon>
        <taxon>Fungi</taxon>
        <taxon>Dikarya</taxon>
        <taxon>Ascomycota</taxon>
        <taxon>Pezizomycotina</taxon>
        <taxon>Dothideomycetes</taxon>
        <taxon>Dothideomycetidae</taxon>
        <taxon>Mycosphaerellales</taxon>
        <taxon>Mycosphaerellaceae</taxon>
        <taxon>Zasmidium</taxon>
    </lineage>
</organism>
<protein>
    <submittedName>
        <fullName evidence="1">Uncharacterized protein</fullName>
    </submittedName>
</protein>
<dbReference type="PANTHER" id="PTHR42085">
    <property type="entry name" value="F-BOX DOMAIN-CONTAINING PROTEIN"/>
    <property type="match status" value="1"/>
</dbReference>
<proteinExistence type="predicted"/>
<dbReference type="PANTHER" id="PTHR42085:SF1">
    <property type="entry name" value="F-BOX DOMAIN-CONTAINING PROTEIN"/>
    <property type="match status" value="1"/>
</dbReference>
<comment type="caution">
    <text evidence="1">The sequence shown here is derived from an EMBL/GenBank/DDBJ whole genome shotgun (WGS) entry which is preliminary data.</text>
</comment>
<dbReference type="EMBL" id="JAXOVC010000007">
    <property type="protein sequence ID" value="KAK4499639.1"/>
    <property type="molecule type" value="Genomic_DNA"/>
</dbReference>